<accession>A0A8D8VU30</accession>
<organism evidence="1">
    <name type="scientific">Cacopsylla melanoneura</name>
    <dbReference type="NCBI Taxonomy" id="428564"/>
    <lineage>
        <taxon>Eukaryota</taxon>
        <taxon>Metazoa</taxon>
        <taxon>Ecdysozoa</taxon>
        <taxon>Arthropoda</taxon>
        <taxon>Hexapoda</taxon>
        <taxon>Insecta</taxon>
        <taxon>Pterygota</taxon>
        <taxon>Neoptera</taxon>
        <taxon>Paraneoptera</taxon>
        <taxon>Hemiptera</taxon>
        <taxon>Sternorrhyncha</taxon>
        <taxon>Psylloidea</taxon>
        <taxon>Psyllidae</taxon>
        <taxon>Psyllinae</taxon>
        <taxon>Cacopsylla</taxon>
    </lineage>
</organism>
<dbReference type="EMBL" id="HBUF01086945">
    <property type="protein sequence ID" value="CAG6634587.1"/>
    <property type="molecule type" value="Transcribed_RNA"/>
</dbReference>
<sequence>MDSSAISEPGLPHTPFPPAPPFLGSPRACPFLGRLVFFQLRATLTTLVPLVTPSLDPCLISLLAFFLTLWSMAISPADLKWSELPAALPLANFSSTEVPSTSNSCSMARRGKGLEIFLQRKFIQDL</sequence>
<dbReference type="AlphaFoldDB" id="A0A8D8VU30"/>
<dbReference type="EMBL" id="HBUF01086946">
    <property type="protein sequence ID" value="CAG6634590.1"/>
    <property type="molecule type" value="Transcribed_RNA"/>
</dbReference>
<dbReference type="EMBL" id="HBUF01086941">
    <property type="protein sequence ID" value="CAG6634575.1"/>
    <property type="molecule type" value="Transcribed_RNA"/>
</dbReference>
<dbReference type="EMBL" id="HBUF01086944">
    <property type="protein sequence ID" value="CAG6634584.1"/>
    <property type="molecule type" value="Transcribed_RNA"/>
</dbReference>
<dbReference type="EMBL" id="HBUF01086942">
    <property type="protein sequence ID" value="CAG6634578.1"/>
    <property type="molecule type" value="Transcribed_RNA"/>
</dbReference>
<evidence type="ECO:0000313" key="1">
    <source>
        <dbReference type="EMBL" id="CAG6634578.1"/>
    </source>
</evidence>
<protein>
    <submittedName>
        <fullName evidence="1">Uncharacterized protein</fullName>
    </submittedName>
</protein>
<name>A0A8D8VU30_9HEMI</name>
<reference evidence="1" key="1">
    <citation type="submission" date="2021-05" db="EMBL/GenBank/DDBJ databases">
        <authorList>
            <person name="Alioto T."/>
            <person name="Alioto T."/>
            <person name="Gomez Garrido J."/>
        </authorList>
    </citation>
    <scope>NUCLEOTIDE SEQUENCE</scope>
</reference>
<dbReference type="EMBL" id="HBUF01086943">
    <property type="protein sequence ID" value="CAG6634581.1"/>
    <property type="molecule type" value="Transcribed_RNA"/>
</dbReference>
<proteinExistence type="predicted"/>